<accession>A0A5S3N348</accession>
<dbReference type="Proteomes" id="UP000307140">
    <property type="component" value="Unassembled WGS sequence"/>
</dbReference>
<evidence type="ECO:0000313" key="3">
    <source>
        <dbReference type="Proteomes" id="UP000307140"/>
    </source>
</evidence>
<proteinExistence type="predicted"/>
<organism evidence="2 3">
    <name type="scientific">Polaribacter aestuariivivens</name>
    <dbReference type="NCBI Taxonomy" id="2304626"/>
    <lineage>
        <taxon>Bacteria</taxon>
        <taxon>Pseudomonadati</taxon>
        <taxon>Bacteroidota</taxon>
        <taxon>Flavobacteriia</taxon>
        <taxon>Flavobacteriales</taxon>
        <taxon>Flavobacteriaceae</taxon>
    </lineage>
</organism>
<protein>
    <submittedName>
        <fullName evidence="2">Uncharacterized protein</fullName>
    </submittedName>
</protein>
<comment type="caution">
    <text evidence="2">The sequence shown here is derived from an EMBL/GenBank/DDBJ whole genome shotgun (WGS) entry which is preliminary data.</text>
</comment>
<gene>
    <name evidence="2" type="ORF">FDT66_10460</name>
</gene>
<keyword evidence="3" id="KW-1185">Reference proteome</keyword>
<reference evidence="2 3" key="1">
    <citation type="submission" date="2019-05" db="EMBL/GenBank/DDBJ databases">
        <title>Polaribacter aestuariivivens sp. nov., isolated from a tidal flat.</title>
        <authorList>
            <person name="Yoon J.-H."/>
        </authorList>
    </citation>
    <scope>NUCLEOTIDE SEQUENCE [LARGE SCALE GENOMIC DNA]</scope>
    <source>
        <strain evidence="2 3">DBTF-3</strain>
    </source>
</reference>
<dbReference type="Gene3D" id="3.30.1380.10">
    <property type="match status" value="1"/>
</dbReference>
<name>A0A5S3N348_9FLAO</name>
<keyword evidence="1" id="KW-1133">Transmembrane helix</keyword>
<feature type="transmembrane region" description="Helical" evidence="1">
    <location>
        <begin position="43"/>
        <end position="65"/>
    </location>
</feature>
<evidence type="ECO:0000313" key="2">
    <source>
        <dbReference type="EMBL" id="TMM29700.1"/>
    </source>
</evidence>
<keyword evidence="1" id="KW-0812">Transmembrane</keyword>
<dbReference type="OrthoDB" id="655954at2"/>
<dbReference type="AlphaFoldDB" id="A0A5S3N348"/>
<dbReference type="InterPro" id="IPR009045">
    <property type="entry name" value="Zn_M74/Hedgehog-like"/>
</dbReference>
<keyword evidence="1" id="KW-0472">Membrane</keyword>
<sequence length="263" mass="30841">MKIFINLFLIITLTIITQIGGFIYWLSLLFISNKKEKYKVKIFSLFVVLYLSSTFLIIPKIAPFFGKVKIEDTNKLEAHNFITKLCNRNYVTPKLHNVITNVSQSFNKEFPKIKVIYLDANFPFFDGFPLIPHLSHNDGKKIDISFVYENKNKETTNLKPSNSGYGIFEEPKTDEINQNKKCKQNGNWQYNFTKYFTLGHSNKNLKISEKATKVLIEIILKSDIHKLFIEPHLKTRLKLKNEKIRFHGCKAVRHDDHIHFQIK</sequence>
<feature type="transmembrane region" description="Helical" evidence="1">
    <location>
        <begin position="6"/>
        <end position="31"/>
    </location>
</feature>
<evidence type="ECO:0000256" key="1">
    <source>
        <dbReference type="SAM" id="Phobius"/>
    </source>
</evidence>
<dbReference type="EMBL" id="VANR01000005">
    <property type="protein sequence ID" value="TMM29700.1"/>
    <property type="molecule type" value="Genomic_DNA"/>
</dbReference>